<accession>A0A9N8WBU6</accession>
<proteinExistence type="predicted"/>
<organism evidence="1 2">
    <name type="scientific">Dentiscutata erythropus</name>
    <dbReference type="NCBI Taxonomy" id="1348616"/>
    <lineage>
        <taxon>Eukaryota</taxon>
        <taxon>Fungi</taxon>
        <taxon>Fungi incertae sedis</taxon>
        <taxon>Mucoromycota</taxon>
        <taxon>Glomeromycotina</taxon>
        <taxon>Glomeromycetes</taxon>
        <taxon>Diversisporales</taxon>
        <taxon>Gigasporaceae</taxon>
        <taxon>Dentiscutata</taxon>
    </lineage>
</organism>
<comment type="caution">
    <text evidence="1">The sequence shown here is derived from an EMBL/GenBank/DDBJ whole genome shotgun (WGS) entry which is preliminary data.</text>
</comment>
<gene>
    <name evidence="1" type="ORF">DERYTH_LOCUS1829</name>
</gene>
<sequence>MKDFYPHKSKFPVQENYFIEYITHITHKVKAGKLQPRSLLLYITNIKAHNEALGFSWTFSTILKKTLVDLGVSSPRSSDSFNALCNSQRGQSYNQAPTDNAQANVTQNIPYNPSLRDGLPPGIVTPNVIPPPTDVNYNVSSFRGSDSLNALCNSQSGQSYDQNAVPIFTNNNAYFNPYNLNLCDARPDILPTDINSFNLDISSHQSSDSFNALCNSQRGQSYDQNFTSFNFQDVSTDNAQANITQTNNIPYNLSPRDGHPPLPPEIDAPNIIPLSTDINSNVSSLRGSDSLNALCNSQSGQSYNQNAVPNVTNNNAYFNDNISYTLSPCDARSYLPLGINSQNVVPLPTDINSYIQPSSNQFDTQHVIPSNNFPNVPTDNGVQASVTQYDPFAFSLTCPKCQSILTPESNHFTIANLQTYFQSKLSLYKIQLLQQINQDPSLIPSYRKLIEENNNLKLLLKATN</sequence>
<dbReference type="OrthoDB" id="2441935at2759"/>
<evidence type="ECO:0000313" key="1">
    <source>
        <dbReference type="EMBL" id="CAG8479035.1"/>
    </source>
</evidence>
<evidence type="ECO:0000313" key="2">
    <source>
        <dbReference type="Proteomes" id="UP000789405"/>
    </source>
</evidence>
<dbReference type="Proteomes" id="UP000789405">
    <property type="component" value="Unassembled WGS sequence"/>
</dbReference>
<dbReference type="EMBL" id="CAJVPY010000542">
    <property type="protein sequence ID" value="CAG8479035.1"/>
    <property type="molecule type" value="Genomic_DNA"/>
</dbReference>
<keyword evidence="2" id="KW-1185">Reference proteome</keyword>
<dbReference type="AlphaFoldDB" id="A0A9N8WBU6"/>
<name>A0A9N8WBU6_9GLOM</name>
<reference evidence="1" key="1">
    <citation type="submission" date="2021-06" db="EMBL/GenBank/DDBJ databases">
        <authorList>
            <person name="Kallberg Y."/>
            <person name="Tangrot J."/>
            <person name="Rosling A."/>
        </authorList>
    </citation>
    <scope>NUCLEOTIDE SEQUENCE</scope>
    <source>
        <strain evidence="1">MA453B</strain>
    </source>
</reference>
<protein>
    <submittedName>
        <fullName evidence="1">10903_t:CDS:1</fullName>
    </submittedName>
</protein>